<dbReference type="AlphaFoldDB" id="A0AAE2A8J9"/>
<proteinExistence type="predicted"/>
<dbReference type="Proteomes" id="UP000031587">
    <property type="component" value="Unassembled WGS sequence"/>
</dbReference>
<evidence type="ECO:0000313" key="1">
    <source>
        <dbReference type="EMBL" id="KIF60676.1"/>
    </source>
</evidence>
<gene>
    <name evidence="1" type="ORF">QS95_12380</name>
</gene>
<organism evidence="1 2">
    <name type="scientific">Pseudomonas fluorescens</name>
    <dbReference type="NCBI Taxonomy" id="294"/>
    <lineage>
        <taxon>Bacteria</taxon>
        <taxon>Pseudomonadati</taxon>
        <taxon>Pseudomonadota</taxon>
        <taxon>Gammaproteobacteria</taxon>
        <taxon>Pseudomonadales</taxon>
        <taxon>Pseudomonadaceae</taxon>
        <taxon>Pseudomonas</taxon>
    </lineage>
</organism>
<dbReference type="EMBL" id="JTGH01000010">
    <property type="protein sequence ID" value="KIF60676.1"/>
    <property type="molecule type" value="Genomic_DNA"/>
</dbReference>
<evidence type="ECO:0000313" key="2">
    <source>
        <dbReference type="Proteomes" id="UP000031587"/>
    </source>
</evidence>
<comment type="caution">
    <text evidence="1">The sequence shown here is derived from an EMBL/GenBank/DDBJ whole genome shotgun (WGS) entry which is preliminary data.</text>
</comment>
<protein>
    <submittedName>
        <fullName evidence="1">Uncharacterized protein</fullName>
    </submittedName>
</protein>
<name>A0AAE2A8J9_PSEFL</name>
<accession>A0AAE2A8J9</accession>
<reference evidence="1 2" key="1">
    <citation type="submission" date="2014-11" db="EMBL/GenBank/DDBJ databases">
        <title>Draft genome sequence of Pseudomonas fluorescens strains SF4c SF39a.</title>
        <authorList>
            <person name="Underwood G.E."/>
            <person name="Ly L.K."/>
            <person name="Bitzer A.S."/>
            <person name="Godino A."/>
            <person name="Bucci V."/>
            <person name="Fischer S."/>
            <person name="Silby M.W."/>
        </authorList>
    </citation>
    <scope>NUCLEOTIDE SEQUENCE [LARGE SCALE GENOMIC DNA]</scope>
    <source>
        <strain evidence="1 2">SF4c</strain>
    </source>
</reference>
<sequence length="225" mass="24982">MHRVAGRARRLGKRVLVLDDAPFPGNKYLHAKLLSCLGVGAPSSIPCYDGLSTLCAGILELREYDVLIMEDVHRYKDIEWRGVEPNMATLVAIARLQRPPLIILSGLTGGVEYHHARFVEAGIPCELKVLQTMKPGEEFDALVGAICQAYSLGEDFLASLDIPEVYRKSHGRIGLTVRVIQWLHLQSGATARASQNKTYQQLFVENEYDEYLDDGIGDPPPAIRL</sequence>